<gene>
    <name evidence="2" type="ORF">DC041_0001102</name>
</gene>
<sequence length="33" mass="4061">MMLTCDECTNLWLFVCLCVFSLFLYRHIDRRCD</sequence>
<evidence type="ECO:0000256" key="1">
    <source>
        <dbReference type="SAM" id="Phobius"/>
    </source>
</evidence>
<proteinExistence type="predicted"/>
<dbReference type="EMBL" id="QMKO01003727">
    <property type="protein sequence ID" value="RTG80945.1"/>
    <property type="molecule type" value="Genomic_DNA"/>
</dbReference>
<organism evidence="2 3">
    <name type="scientific">Schistosoma bovis</name>
    <name type="common">Blood fluke</name>
    <dbReference type="NCBI Taxonomy" id="6184"/>
    <lineage>
        <taxon>Eukaryota</taxon>
        <taxon>Metazoa</taxon>
        <taxon>Spiralia</taxon>
        <taxon>Lophotrochozoa</taxon>
        <taxon>Platyhelminthes</taxon>
        <taxon>Trematoda</taxon>
        <taxon>Digenea</taxon>
        <taxon>Strigeidida</taxon>
        <taxon>Schistosomatoidea</taxon>
        <taxon>Schistosomatidae</taxon>
        <taxon>Schistosoma</taxon>
    </lineage>
</organism>
<name>A0A430PZV8_SCHBO</name>
<evidence type="ECO:0000313" key="3">
    <source>
        <dbReference type="Proteomes" id="UP000290809"/>
    </source>
</evidence>
<keyword evidence="3" id="KW-1185">Reference proteome</keyword>
<dbReference type="Proteomes" id="UP000290809">
    <property type="component" value="Unassembled WGS sequence"/>
</dbReference>
<evidence type="ECO:0000313" key="2">
    <source>
        <dbReference type="EMBL" id="RTG80945.1"/>
    </source>
</evidence>
<reference evidence="2 3" key="1">
    <citation type="journal article" date="2019" name="PLoS Pathog.">
        <title>Genome sequence of the bovine parasite Schistosoma bovis Tanzania.</title>
        <authorList>
            <person name="Oey H."/>
            <person name="Zakrzewski M."/>
            <person name="Gobert G."/>
            <person name="Gravermann K."/>
            <person name="Stoye J."/>
            <person name="Jones M."/>
            <person name="Mcmanus D."/>
            <person name="Krause L."/>
        </authorList>
    </citation>
    <scope>NUCLEOTIDE SEQUENCE [LARGE SCALE GENOMIC DNA]</scope>
    <source>
        <strain evidence="2 3">TAN1997</strain>
    </source>
</reference>
<accession>A0A430PZV8</accession>
<feature type="transmembrane region" description="Helical" evidence="1">
    <location>
        <begin position="12"/>
        <end position="28"/>
    </location>
</feature>
<keyword evidence="1" id="KW-0812">Transmembrane</keyword>
<protein>
    <submittedName>
        <fullName evidence="2">Uncharacterized protein</fullName>
    </submittedName>
</protein>
<keyword evidence="1" id="KW-1133">Transmembrane helix</keyword>
<comment type="caution">
    <text evidence="2">The sequence shown here is derived from an EMBL/GenBank/DDBJ whole genome shotgun (WGS) entry which is preliminary data.</text>
</comment>
<keyword evidence="1" id="KW-0472">Membrane</keyword>
<dbReference type="AlphaFoldDB" id="A0A430PZV8"/>